<protein>
    <recommendedName>
        <fullName evidence="4">Major facilitator superfamily (MFS) profile domain-containing protein</fullName>
    </recommendedName>
</protein>
<feature type="chain" id="PRO_5007296241" description="Major facilitator superfamily (MFS) profile domain-containing protein" evidence="1">
    <location>
        <begin position="22"/>
        <end position="108"/>
    </location>
</feature>
<accession>A0A139AIY2</accession>
<sequence>MAMSLLGIALVWAFTNSPVNALGLLLAGLGQGPLYPTAITIVPSEISKKKSNHLMAASLALVVAGGNVGDAFVPWIVGLARTVGWCVGNCAHMPGVDVSMAVCWVGMR</sequence>
<evidence type="ECO:0000313" key="3">
    <source>
        <dbReference type="Proteomes" id="UP000070544"/>
    </source>
</evidence>
<organism evidence="2 3">
    <name type="scientific">Gonapodya prolifera (strain JEL478)</name>
    <name type="common">Monoblepharis prolifera</name>
    <dbReference type="NCBI Taxonomy" id="1344416"/>
    <lineage>
        <taxon>Eukaryota</taxon>
        <taxon>Fungi</taxon>
        <taxon>Fungi incertae sedis</taxon>
        <taxon>Chytridiomycota</taxon>
        <taxon>Chytridiomycota incertae sedis</taxon>
        <taxon>Monoblepharidomycetes</taxon>
        <taxon>Monoblepharidales</taxon>
        <taxon>Gonapodyaceae</taxon>
        <taxon>Gonapodya</taxon>
    </lineage>
</organism>
<feature type="signal peptide" evidence="1">
    <location>
        <begin position="1"/>
        <end position="21"/>
    </location>
</feature>
<dbReference type="OrthoDB" id="413079at2759"/>
<gene>
    <name evidence="2" type="ORF">M427DRAFT_289178</name>
</gene>
<evidence type="ECO:0000313" key="2">
    <source>
        <dbReference type="EMBL" id="KXS16688.1"/>
    </source>
</evidence>
<reference evidence="2 3" key="1">
    <citation type="journal article" date="2015" name="Genome Biol. Evol.">
        <title>Phylogenomic analyses indicate that early fungi evolved digesting cell walls of algal ancestors of land plants.</title>
        <authorList>
            <person name="Chang Y."/>
            <person name="Wang S."/>
            <person name="Sekimoto S."/>
            <person name="Aerts A.L."/>
            <person name="Choi C."/>
            <person name="Clum A."/>
            <person name="LaButti K.M."/>
            <person name="Lindquist E.A."/>
            <person name="Yee Ngan C."/>
            <person name="Ohm R.A."/>
            <person name="Salamov A.A."/>
            <person name="Grigoriev I.V."/>
            <person name="Spatafora J.W."/>
            <person name="Berbee M.L."/>
        </authorList>
    </citation>
    <scope>NUCLEOTIDE SEQUENCE [LARGE SCALE GENOMIC DNA]</scope>
    <source>
        <strain evidence="2 3">JEL478</strain>
    </source>
</reference>
<proteinExistence type="predicted"/>
<evidence type="ECO:0008006" key="4">
    <source>
        <dbReference type="Google" id="ProtNLM"/>
    </source>
</evidence>
<dbReference type="Proteomes" id="UP000070544">
    <property type="component" value="Unassembled WGS sequence"/>
</dbReference>
<keyword evidence="1" id="KW-0732">Signal</keyword>
<name>A0A139AIY2_GONPJ</name>
<dbReference type="EMBL" id="KQ965751">
    <property type="protein sequence ID" value="KXS16688.1"/>
    <property type="molecule type" value="Genomic_DNA"/>
</dbReference>
<keyword evidence="3" id="KW-1185">Reference proteome</keyword>
<dbReference type="AlphaFoldDB" id="A0A139AIY2"/>
<dbReference type="SUPFAM" id="SSF103473">
    <property type="entry name" value="MFS general substrate transporter"/>
    <property type="match status" value="1"/>
</dbReference>
<dbReference type="Gene3D" id="1.20.1250.20">
    <property type="entry name" value="MFS general substrate transporter like domains"/>
    <property type="match status" value="1"/>
</dbReference>
<dbReference type="InterPro" id="IPR036259">
    <property type="entry name" value="MFS_trans_sf"/>
</dbReference>
<evidence type="ECO:0000256" key="1">
    <source>
        <dbReference type="SAM" id="SignalP"/>
    </source>
</evidence>